<evidence type="ECO:0000313" key="18">
    <source>
        <dbReference type="EMBL" id="SER81148.1"/>
    </source>
</evidence>
<dbReference type="PANTHER" id="PTHR22993:SF9">
    <property type="entry name" value="FORMAMIDOPYRIMIDINE-DNA GLYCOSYLASE"/>
    <property type="match status" value="1"/>
</dbReference>
<proteinExistence type="inferred from homology"/>
<evidence type="ECO:0000259" key="16">
    <source>
        <dbReference type="PROSITE" id="PS51066"/>
    </source>
</evidence>
<comment type="catalytic activity">
    <reaction evidence="14 15">
        <text>2'-deoxyribonucleotide-(2'-deoxyribose 5'-phosphate)-2'-deoxyribonucleotide-DNA = a 3'-end 2'-deoxyribonucleotide-(2,3-dehydro-2,3-deoxyribose 5'-phosphate)-DNA + a 5'-end 5'-phospho-2'-deoxyribonucleoside-DNA + H(+)</text>
        <dbReference type="Rhea" id="RHEA:66592"/>
        <dbReference type="Rhea" id="RHEA-COMP:13180"/>
        <dbReference type="Rhea" id="RHEA-COMP:16897"/>
        <dbReference type="Rhea" id="RHEA-COMP:17067"/>
        <dbReference type="ChEBI" id="CHEBI:15378"/>
        <dbReference type="ChEBI" id="CHEBI:136412"/>
        <dbReference type="ChEBI" id="CHEBI:157695"/>
        <dbReference type="ChEBI" id="CHEBI:167181"/>
        <dbReference type="EC" id="4.2.99.18"/>
    </reaction>
</comment>
<evidence type="ECO:0000256" key="6">
    <source>
        <dbReference type="ARBA" id="ARBA00022771"/>
    </source>
</evidence>
<feature type="binding site" evidence="15">
    <location>
        <position position="116"/>
    </location>
    <ligand>
        <name>DNA</name>
        <dbReference type="ChEBI" id="CHEBI:16991"/>
    </ligand>
</feature>
<dbReference type="CDD" id="cd08966">
    <property type="entry name" value="EcFpg-like_N"/>
    <property type="match status" value="1"/>
</dbReference>
<evidence type="ECO:0000256" key="1">
    <source>
        <dbReference type="ARBA" id="ARBA00001668"/>
    </source>
</evidence>
<feature type="domain" description="Formamidopyrimidine-DNA glycosylase catalytic" evidence="17">
    <location>
        <begin position="6"/>
        <end position="119"/>
    </location>
</feature>
<keyword evidence="8 15" id="KW-0862">Zinc</keyword>
<dbReference type="InterPro" id="IPR010979">
    <property type="entry name" value="Ribosomal_uS13-like_H2TH"/>
</dbReference>
<name>A0A1H9S8A4_9LACT</name>
<keyword evidence="6 15" id="KW-0863">Zinc-finger</keyword>
<dbReference type="PROSITE" id="PS51066">
    <property type="entry name" value="ZF_FPG_2"/>
    <property type="match status" value="1"/>
</dbReference>
<dbReference type="AlphaFoldDB" id="A0A1H9S8A4"/>
<feature type="active site" description="Proton donor" evidence="15">
    <location>
        <position position="7"/>
    </location>
</feature>
<dbReference type="NCBIfam" id="NF002211">
    <property type="entry name" value="PRK01103.1"/>
    <property type="match status" value="1"/>
</dbReference>
<feature type="domain" description="FPG-type" evidence="16">
    <location>
        <begin position="244"/>
        <end position="278"/>
    </location>
</feature>
<dbReference type="FunFam" id="1.10.8.50:FF:000003">
    <property type="entry name" value="Formamidopyrimidine-DNA glycosylase"/>
    <property type="match status" value="1"/>
</dbReference>
<evidence type="ECO:0000259" key="17">
    <source>
        <dbReference type="PROSITE" id="PS51068"/>
    </source>
</evidence>
<gene>
    <name evidence="15" type="primary">mutM</name>
    <name evidence="15" type="synonym">fpg</name>
    <name evidence="18" type="ORF">SAMN04488559_106139</name>
</gene>
<dbReference type="SMART" id="SM01232">
    <property type="entry name" value="H2TH"/>
    <property type="match status" value="1"/>
</dbReference>
<evidence type="ECO:0000313" key="19">
    <source>
        <dbReference type="Proteomes" id="UP000198948"/>
    </source>
</evidence>
<dbReference type="InterPro" id="IPR015886">
    <property type="entry name" value="H2TH_FPG"/>
</dbReference>
<dbReference type="SUPFAM" id="SSF57716">
    <property type="entry name" value="Glucocorticoid receptor-like (DNA-binding domain)"/>
    <property type="match status" value="1"/>
</dbReference>
<keyword evidence="19" id="KW-1185">Reference proteome</keyword>
<dbReference type="GO" id="GO:0003690">
    <property type="term" value="F:double-stranded DNA binding"/>
    <property type="evidence" value="ECO:0007669"/>
    <property type="project" value="UniProtKB-ARBA"/>
</dbReference>
<feature type="binding site" evidence="15">
    <location>
        <position position="97"/>
    </location>
    <ligand>
        <name>DNA</name>
        <dbReference type="ChEBI" id="CHEBI:16991"/>
    </ligand>
</feature>
<reference evidence="18 19" key="1">
    <citation type="submission" date="2016-10" db="EMBL/GenBank/DDBJ databases">
        <authorList>
            <person name="de Groot N.N."/>
        </authorList>
    </citation>
    <scope>NUCLEOTIDE SEQUENCE [LARGE SCALE GENOMIC DNA]</scope>
    <source>
        <strain evidence="18 19">DSM 13760</strain>
    </source>
</reference>
<dbReference type="GO" id="GO:0008270">
    <property type="term" value="F:zinc ion binding"/>
    <property type="evidence" value="ECO:0007669"/>
    <property type="project" value="UniProtKB-UniRule"/>
</dbReference>
<evidence type="ECO:0000256" key="13">
    <source>
        <dbReference type="ARBA" id="ARBA00023295"/>
    </source>
</evidence>
<dbReference type="Pfam" id="PF06827">
    <property type="entry name" value="zf-FPG_IleRS"/>
    <property type="match status" value="1"/>
</dbReference>
<dbReference type="PROSITE" id="PS51068">
    <property type="entry name" value="FPG_CAT"/>
    <property type="match status" value="1"/>
</dbReference>
<feature type="active site" description="Schiff-base intermediate with DNA" evidence="15">
    <location>
        <position position="6"/>
    </location>
</feature>
<dbReference type="InterPro" id="IPR010663">
    <property type="entry name" value="Znf_FPG/IleRS"/>
</dbReference>
<accession>A0A1H9S8A4</accession>
<dbReference type="EC" id="3.2.2.23" evidence="15"/>
<feature type="active site" description="Proton donor; for delta-elimination activity" evidence="15">
    <location>
        <position position="268"/>
    </location>
</feature>
<keyword evidence="11 15" id="KW-0456">Lyase</keyword>
<evidence type="ECO:0000256" key="7">
    <source>
        <dbReference type="ARBA" id="ARBA00022801"/>
    </source>
</evidence>
<dbReference type="InterPro" id="IPR000214">
    <property type="entry name" value="Znf_DNA_glyclase/AP_lyase"/>
</dbReference>
<keyword evidence="10 15" id="KW-0234">DNA repair</keyword>
<dbReference type="Pfam" id="PF01149">
    <property type="entry name" value="Fapy_DNA_glyco"/>
    <property type="match status" value="1"/>
</dbReference>
<evidence type="ECO:0000256" key="14">
    <source>
        <dbReference type="ARBA" id="ARBA00044632"/>
    </source>
</evidence>
<comment type="catalytic activity">
    <reaction evidence="1 15">
        <text>Hydrolysis of DNA containing ring-opened 7-methylguanine residues, releasing 2,6-diamino-4-hydroxy-5-(N-methyl)formamidopyrimidine.</text>
        <dbReference type="EC" id="3.2.2.23"/>
    </reaction>
</comment>
<organism evidence="18 19">
    <name type="scientific">Isobaculum melis</name>
    <dbReference type="NCBI Taxonomy" id="142588"/>
    <lineage>
        <taxon>Bacteria</taxon>
        <taxon>Bacillati</taxon>
        <taxon>Bacillota</taxon>
        <taxon>Bacilli</taxon>
        <taxon>Lactobacillales</taxon>
        <taxon>Carnobacteriaceae</taxon>
        <taxon>Isobaculum</taxon>
    </lineage>
</organism>
<protein>
    <recommendedName>
        <fullName evidence="15">Formamidopyrimidine-DNA glycosylase</fullName>
        <shortName evidence="15">Fapy-DNA glycosylase</shortName>
        <ecNumber evidence="15">3.2.2.23</ecNumber>
    </recommendedName>
    <alternativeName>
        <fullName evidence="15">DNA-(apurinic or apyrimidinic site) lyase MutM</fullName>
        <shortName evidence="15">AP lyase MutM</shortName>
        <ecNumber evidence="15">4.2.99.18</ecNumber>
    </alternativeName>
</protein>
<comment type="cofactor">
    <cofactor evidence="15">
        <name>Zn(2+)</name>
        <dbReference type="ChEBI" id="CHEBI:29105"/>
    </cofactor>
    <text evidence="15">Binds 1 zinc ion per subunit.</text>
</comment>
<keyword evidence="5 15" id="KW-0227">DNA damage</keyword>
<sequence>MLIKMPELPEVETVRKGLVHLVKGSKIQAVDVYWDNIITPATEVMQFKEQLQGQTIQDVKRRGKYLIFLFDDLAMISHLRMEGKYEVEETNTPLKKHTHVVFHLTDGRDLRYLDVRKFGRMQLVPLATAMEAGGLKNLGPEPLPDTFLLKDFIAYLATRSRPVKPLLLEQKVVVGLGNIYVDEALFEAKIHPLRPADSLTKAEAKKLRLAIIDVLGRAVEAGGTTIRTYQNALGEAGKFQVALNVYGQTGAPCPRCGTPIEKIKVAQRGTHLCPHCQKLPMKYR</sequence>
<dbReference type="GO" id="GO:0140078">
    <property type="term" value="F:class I DNA-(apurinic or apyrimidinic site) endonuclease activity"/>
    <property type="evidence" value="ECO:0007669"/>
    <property type="project" value="UniProtKB-EC"/>
</dbReference>
<keyword evidence="7 15" id="KW-0378">Hydrolase</keyword>
<dbReference type="InterPro" id="IPR020629">
    <property type="entry name" value="FPG_Glyclase"/>
</dbReference>
<keyword evidence="9 15" id="KW-0238">DNA-binding</keyword>
<dbReference type="EMBL" id="FOHA01000006">
    <property type="protein sequence ID" value="SER81148.1"/>
    <property type="molecule type" value="Genomic_DNA"/>
</dbReference>
<feature type="active site" description="Proton donor; for beta-elimination activity" evidence="15">
    <location>
        <position position="64"/>
    </location>
</feature>
<dbReference type="STRING" id="142588.SAMN04488559_106139"/>
<dbReference type="SUPFAM" id="SSF81624">
    <property type="entry name" value="N-terminal domain of MutM-like DNA repair proteins"/>
    <property type="match status" value="1"/>
</dbReference>
<comment type="subunit">
    <text evidence="3 15">Monomer.</text>
</comment>
<dbReference type="PANTHER" id="PTHR22993">
    <property type="entry name" value="FORMAMIDOPYRIMIDINE-DNA GLYCOSYLASE"/>
    <property type="match status" value="1"/>
</dbReference>
<evidence type="ECO:0000256" key="9">
    <source>
        <dbReference type="ARBA" id="ARBA00023125"/>
    </source>
</evidence>
<dbReference type="Gene3D" id="3.20.190.10">
    <property type="entry name" value="MutM-like, N-terminal"/>
    <property type="match status" value="1"/>
</dbReference>
<dbReference type="HAMAP" id="MF_00103">
    <property type="entry name" value="Fapy_DNA_glycosyl"/>
    <property type="match status" value="1"/>
</dbReference>
<evidence type="ECO:0000256" key="12">
    <source>
        <dbReference type="ARBA" id="ARBA00023268"/>
    </source>
</evidence>
<dbReference type="EC" id="4.2.99.18" evidence="15"/>
<dbReference type="InterPro" id="IPR015887">
    <property type="entry name" value="DNA_glyclase_Znf_dom_DNA_BS"/>
</dbReference>
<dbReference type="InterPro" id="IPR035937">
    <property type="entry name" value="FPG_N"/>
</dbReference>
<dbReference type="Pfam" id="PF06831">
    <property type="entry name" value="H2TH"/>
    <property type="match status" value="1"/>
</dbReference>
<dbReference type="GO" id="GO:0006284">
    <property type="term" value="P:base-excision repair"/>
    <property type="evidence" value="ECO:0007669"/>
    <property type="project" value="InterPro"/>
</dbReference>
<evidence type="ECO:0000256" key="8">
    <source>
        <dbReference type="ARBA" id="ARBA00022833"/>
    </source>
</evidence>
<keyword evidence="12 15" id="KW-0511">Multifunctional enzyme</keyword>
<dbReference type="GO" id="GO:0003684">
    <property type="term" value="F:damaged DNA binding"/>
    <property type="evidence" value="ECO:0007669"/>
    <property type="project" value="InterPro"/>
</dbReference>
<evidence type="ECO:0000256" key="5">
    <source>
        <dbReference type="ARBA" id="ARBA00022763"/>
    </source>
</evidence>
<evidence type="ECO:0000256" key="15">
    <source>
        <dbReference type="HAMAP-Rule" id="MF_00103"/>
    </source>
</evidence>
<evidence type="ECO:0000256" key="3">
    <source>
        <dbReference type="ARBA" id="ARBA00011245"/>
    </source>
</evidence>
<dbReference type="PROSITE" id="PS01242">
    <property type="entry name" value="ZF_FPG_1"/>
    <property type="match status" value="1"/>
</dbReference>
<evidence type="ECO:0000256" key="10">
    <source>
        <dbReference type="ARBA" id="ARBA00023204"/>
    </source>
</evidence>
<keyword evidence="13 15" id="KW-0326">Glycosidase</keyword>
<dbReference type="Proteomes" id="UP000198948">
    <property type="component" value="Unassembled WGS sequence"/>
</dbReference>
<dbReference type="Gene3D" id="1.10.8.50">
    <property type="match status" value="1"/>
</dbReference>
<dbReference type="GO" id="GO:0034039">
    <property type="term" value="F:8-oxo-7,8-dihydroguanine DNA N-glycosylase activity"/>
    <property type="evidence" value="ECO:0007669"/>
    <property type="project" value="TreeGrafter"/>
</dbReference>
<dbReference type="SMART" id="SM00898">
    <property type="entry name" value="Fapy_DNA_glyco"/>
    <property type="match status" value="1"/>
</dbReference>
<comment type="similarity">
    <text evidence="2 15">Belongs to the FPG family.</text>
</comment>
<comment type="function">
    <text evidence="15">Involved in base excision repair of DNA damaged by oxidation or by mutagenic agents. Acts as DNA glycosylase that recognizes and removes damaged bases. Has a preference for oxidized purines, such as 7,8-dihydro-8-oxoguanine (8-oxoG). Has AP (apurinic/apyrimidinic) lyase activity and introduces nicks in the DNA strand. Cleaves the DNA backbone by beta-delta elimination to generate a single-strand break at the site of the removed base with both 3'- and 5'-phosphates.</text>
</comment>
<dbReference type="InterPro" id="IPR012319">
    <property type="entry name" value="FPG_cat"/>
</dbReference>
<feature type="binding site" evidence="15">
    <location>
        <position position="159"/>
    </location>
    <ligand>
        <name>DNA</name>
        <dbReference type="ChEBI" id="CHEBI:16991"/>
    </ligand>
</feature>
<evidence type="ECO:0000256" key="11">
    <source>
        <dbReference type="ARBA" id="ARBA00023239"/>
    </source>
</evidence>
<evidence type="ECO:0000256" key="4">
    <source>
        <dbReference type="ARBA" id="ARBA00022723"/>
    </source>
</evidence>
<dbReference type="SUPFAM" id="SSF46946">
    <property type="entry name" value="S13-like H2TH domain"/>
    <property type="match status" value="1"/>
</dbReference>
<evidence type="ECO:0000256" key="2">
    <source>
        <dbReference type="ARBA" id="ARBA00009409"/>
    </source>
</evidence>
<dbReference type="NCBIfam" id="TIGR00577">
    <property type="entry name" value="fpg"/>
    <property type="match status" value="1"/>
</dbReference>
<keyword evidence="4 15" id="KW-0479">Metal-binding</keyword>